<sequence length="95" mass="10623">LTPDSQPRVEALLLRHLLPGVKNAKALMRTPAEPPGGQHVLFEHYWLERGPRPLPSAGREDDGAKRKFVLTPSVSRQLLNLARAVLVRKHPVLLQ</sequence>
<organism evidence="3 4">
    <name type="scientific">Haematococcus lacustris</name>
    <name type="common">Green alga</name>
    <name type="synonym">Haematococcus pluvialis</name>
    <dbReference type="NCBI Taxonomy" id="44745"/>
    <lineage>
        <taxon>Eukaryota</taxon>
        <taxon>Viridiplantae</taxon>
        <taxon>Chlorophyta</taxon>
        <taxon>core chlorophytes</taxon>
        <taxon>Chlorophyceae</taxon>
        <taxon>CS clade</taxon>
        <taxon>Chlamydomonadales</taxon>
        <taxon>Haematococcaceae</taxon>
        <taxon>Haematococcus</taxon>
    </lineage>
</organism>
<dbReference type="AlphaFoldDB" id="A0A699Z253"/>
<accession>A0A699Z253</accession>
<feature type="non-terminal residue" evidence="3">
    <location>
        <position position="1"/>
    </location>
</feature>
<dbReference type="PANTHER" id="PTHR48103">
    <property type="entry name" value="MIDASIN-RELATED"/>
    <property type="match status" value="1"/>
</dbReference>
<evidence type="ECO:0000256" key="1">
    <source>
        <dbReference type="ARBA" id="ARBA00022741"/>
    </source>
</evidence>
<dbReference type="EMBL" id="BLLF01000887">
    <property type="protein sequence ID" value="GFH15700.1"/>
    <property type="molecule type" value="Genomic_DNA"/>
</dbReference>
<reference evidence="3 4" key="1">
    <citation type="submission" date="2020-02" db="EMBL/GenBank/DDBJ databases">
        <title>Draft genome sequence of Haematococcus lacustris strain NIES-144.</title>
        <authorList>
            <person name="Morimoto D."/>
            <person name="Nakagawa S."/>
            <person name="Yoshida T."/>
            <person name="Sawayama S."/>
        </authorList>
    </citation>
    <scope>NUCLEOTIDE SEQUENCE [LARGE SCALE GENOMIC DNA]</scope>
    <source>
        <strain evidence="3 4">NIES-144</strain>
    </source>
</reference>
<feature type="non-terminal residue" evidence="3">
    <location>
        <position position="95"/>
    </location>
</feature>
<keyword evidence="2" id="KW-0067">ATP-binding</keyword>
<dbReference type="GO" id="GO:0005634">
    <property type="term" value="C:nucleus"/>
    <property type="evidence" value="ECO:0007669"/>
    <property type="project" value="TreeGrafter"/>
</dbReference>
<evidence type="ECO:0000313" key="4">
    <source>
        <dbReference type="Proteomes" id="UP000485058"/>
    </source>
</evidence>
<dbReference type="Proteomes" id="UP000485058">
    <property type="component" value="Unassembled WGS sequence"/>
</dbReference>
<comment type="caution">
    <text evidence="3">The sequence shown here is derived from an EMBL/GenBank/DDBJ whole genome shotgun (WGS) entry which is preliminary data.</text>
</comment>
<keyword evidence="4" id="KW-1185">Reference proteome</keyword>
<dbReference type="GO" id="GO:0030687">
    <property type="term" value="C:preribosome, large subunit precursor"/>
    <property type="evidence" value="ECO:0007669"/>
    <property type="project" value="TreeGrafter"/>
</dbReference>
<keyword evidence="1" id="KW-0547">Nucleotide-binding</keyword>
<dbReference type="GO" id="GO:0000027">
    <property type="term" value="P:ribosomal large subunit assembly"/>
    <property type="evidence" value="ECO:0007669"/>
    <property type="project" value="TreeGrafter"/>
</dbReference>
<dbReference type="GO" id="GO:0005524">
    <property type="term" value="F:ATP binding"/>
    <property type="evidence" value="ECO:0007669"/>
    <property type="project" value="UniProtKB-KW"/>
</dbReference>
<dbReference type="GO" id="GO:0000055">
    <property type="term" value="P:ribosomal large subunit export from nucleus"/>
    <property type="evidence" value="ECO:0007669"/>
    <property type="project" value="TreeGrafter"/>
</dbReference>
<evidence type="ECO:0000313" key="3">
    <source>
        <dbReference type="EMBL" id="GFH15700.1"/>
    </source>
</evidence>
<protein>
    <submittedName>
        <fullName evidence="3">Uncharacterized protein</fullName>
    </submittedName>
</protein>
<gene>
    <name evidence="3" type="ORF">HaLaN_11977</name>
</gene>
<proteinExistence type="predicted"/>
<name>A0A699Z253_HAELA</name>
<dbReference type="PANTHER" id="PTHR48103:SF2">
    <property type="entry name" value="MIDASIN"/>
    <property type="match status" value="1"/>
</dbReference>
<evidence type="ECO:0000256" key="2">
    <source>
        <dbReference type="ARBA" id="ARBA00022840"/>
    </source>
</evidence>